<evidence type="ECO:0000313" key="5">
    <source>
        <dbReference type="Proteomes" id="UP000276984"/>
    </source>
</evidence>
<dbReference type="AlphaFoldDB" id="A0A494RJD2"/>
<evidence type="ECO:0000256" key="2">
    <source>
        <dbReference type="PROSITE-ProRule" id="PRU00284"/>
    </source>
</evidence>
<dbReference type="Proteomes" id="UP000276984">
    <property type="component" value="Chromosome"/>
</dbReference>
<dbReference type="InterPro" id="IPR000014">
    <property type="entry name" value="PAS"/>
</dbReference>
<dbReference type="Pfam" id="PF00015">
    <property type="entry name" value="MCPsignal"/>
    <property type="match status" value="1"/>
</dbReference>
<dbReference type="SMART" id="SM00283">
    <property type="entry name" value="MA"/>
    <property type="match status" value="1"/>
</dbReference>
<evidence type="ECO:0000256" key="1">
    <source>
        <dbReference type="ARBA" id="ARBA00023224"/>
    </source>
</evidence>
<name>A0A494RJD2_9CAUL</name>
<dbReference type="OrthoDB" id="9765776at2"/>
<evidence type="ECO:0000313" key="4">
    <source>
        <dbReference type="EMBL" id="AYG95133.1"/>
    </source>
</evidence>
<protein>
    <submittedName>
        <fullName evidence="4">PAS domain-containing protein</fullName>
    </submittedName>
</protein>
<organism evidence="4 5">
    <name type="scientific">Brevundimonas naejangsanensis</name>
    <dbReference type="NCBI Taxonomy" id="588932"/>
    <lineage>
        <taxon>Bacteria</taxon>
        <taxon>Pseudomonadati</taxon>
        <taxon>Pseudomonadota</taxon>
        <taxon>Alphaproteobacteria</taxon>
        <taxon>Caulobacterales</taxon>
        <taxon>Caulobacteraceae</taxon>
        <taxon>Brevundimonas</taxon>
    </lineage>
</organism>
<dbReference type="PANTHER" id="PTHR32089">
    <property type="entry name" value="METHYL-ACCEPTING CHEMOTAXIS PROTEIN MCPB"/>
    <property type="match status" value="1"/>
</dbReference>
<keyword evidence="1 2" id="KW-0807">Transducer</keyword>
<reference evidence="4 5" key="1">
    <citation type="submission" date="2018-10" db="EMBL/GenBank/DDBJ databases">
        <title>Complete genome sequence of Brevundimonas naejangsanensis BRV3.</title>
        <authorList>
            <person name="Berrios L."/>
            <person name="Ely B."/>
        </authorList>
    </citation>
    <scope>NUCLEOTIDE SEQUENCE [LARGE SCALE GENOMIC DNA]</scope>
    <source>
        <strain evidence="4 5">BRV3</strain>
    </source>
</reference>
<gene>
    <name evidence="4" type="ORF">D8I30_08010</name>
</gene>
<dbReference type="PANTHER" id="PTHR32089:SF112">
    <property type="entry name" value="LYSOZYME-LIKE PROTEIN-RELATED"/>
    <property type="match status" value="1"/>
</dbReference>
<dbReference type="Gene3D" id="3.30.450.20">
    <property type="entry name" value="PAS domain"/>
    <property type="match status" value="2"/>
</dbReference>
<dbReference type="Gene3D" id="1.10.287.950">
    <property type="entry name" value="Methyl-accepting chemotaxis protein"/>
    <property type="match status" value="1"/>
</dbReference>
<feature type="domain" description="Methyl-accepting transducer" evidence="3">
    <location>
        <begin position="276"/>
        <end position="512"/>
    </location>
</feature>
<dbReference type="Pfam" id="PF13188">
    <property type="entry name" value="PAS_8"/>
    <property type="match status" value="1"/>
</dbReference>
<proteinExistence type="predicted"/>
<sequence>MTSGTAARSARPLDQDGKAPAAWTPDFRRLLDDAPVNVMICDLVDFRIAYANKATLATLRTIEHVLPIRADQLVGASIDVFHKNPAHQRRMLADPANLPHRATIEIGGEHLELLVSAVTDSKGRYVAAMTTWSLQTARVKAERDNQRLLRMLDDMPLNVMLCEPEELRLTYVNRRSVETLRPLQHLLPVAVDQMIGQSIDIFHKHPEHQRRLLADPSRLPHRALIQLGEHRLDLNIAAVRTPEGAISGLMLTWAVVTEQVRFIDRVNDFSQDVAGAAAALSRMAEGMAGSAEETNSQASAVAVASDEASSNVQTVAAAAEELSASIQEITRQVEQSSSISRHAVEEALSTDETMRGLADSAERVGEVVGLIQEIAAQTKLLALNATIESARAGEAGKGFAVVASEVKNLADQTARATKQIADQVSSIQKASQAAVSAIESIRRTIERASEASSAIASAVEEQGAATQEITRNVQEAAMGTREVSANIVAVTAAASDNAQAATDMLAATANLTDKARELDVLRAEIEAFMRA</sequence>
<dbReference type="InterPro" id="IPR004089">
    <property type="entry name" value="MCPsignal_dom"/>
</dbReference>
<dbReference type="RefSeq" id="WP_121482281.1">
    <property type="nucleotide sequence ID" value="NZ_CP032707.1"/>
</dbReference>
<dbReference type="EMBL" id="CP032707">
    <property type="protein sequence ID" value="AYG95133.1"/>
    <property type="molecule type" value="Genomic_DNA"/>
</dbReference>
<dbReference type="PROSITE" id="PS50111">
    <property type="entry name" value="CHEMOTAXIS_TRANSDUC_2"/>
    <property type="match status" value="1"/>
</dbReference>
<dbReference type="GO" id="GO:0007165">
    <property type="term" value="P:signal transduction"/>
    <property type="evidence" value="ECO:0007669"/>
    <property type="project" value="UniProtKB-KW"/>
</dbReference>
<keyword evidence="5" id="KW-1185">Reference proteome</keyword>
<evidence type="ECO:0000259" key="3">
    <source>
        <dbReference type="PROSITE" id="PS50111"/>
    </source>
</evidence>
<accession>A0A494RJD2</accession>
<dbReference type="SUPFAM" id="SSF58104">
    <property type="entry name" value="Methyl-accepting chemotaxis protein (MCP) signaling domain"/>
    <property type="match status" value="1"/>
</dbReference>
<dbReference type="GO" id="GO:0016020">
    <property type="term" value="C:membrane"/>
    <property type="evidence" value="ECO:0007669"/>
    <property type="project" value="InterPro"/>
</dbReference>